<accession>A0A0E9XCI6</accession>
<reference evidence="1" key="2">
    <citation type="journal article" date="2015" name="Fish Shellfish Immunol.">
        <title>Early steps in the European eel (Anguilla anguilla)-Vibrio vulnificus interaction in the gills: Role of the RtxA13 toxin.</title>
        <authorList>
            <person name="Callol A."/>
            <person name="Pajuelo D."/>
            <person name="Ebbesson L."/>
            <person name="Teles M."/>
            <person name="MacKenzie S."/>
            <person name="Amaro C."/>
        </authorList>
    </citation>
    <scope>NUCLEOTIDE SEQUENCE</scope>
</reference>
<organism evidence="1">
    <name type="scientific">Anguilla anguilla</name>
    <name type="common">European freshwater eel</name>
    <name type="synonym">Muraena anguilla</name>
    <dbReference type="NCBI Taxonomy" id="7936"/>
    <lineage>
        <taxon>Eukaryota</taxon>
        <taxon>Metazoa</taxon>
        <taxon>Chordata</taxon>
        <taxon>Craniata</taxon>
        <taxon>Vertebrata</taxon>
        <taxon>Euteleostomi</taxon>
        <taxon>Actinopterygii</taxon>
        <taxon>Neopterygii</taxon>
        <taxon>Teleostei</taxon>
        <taxon>Anguilliformes</taxon>
        <taxon>Anguillidae</taxon>
        <taxon>Anguilla</taxon>
    </lineage>
</organism>
<evidence type="ECO:0000313" key="1">
    <source>
        <dbReference type="EMBL" id="JAI00453.1"/>
    </source>
</evidence>
<dbReference type="EMBL" id="GBXM01008125">
    <property type="protein sequence ID" value="JAI00453.1"/>
    <property type="molecule type" value="Transcribed_RNA"/>
</dbReference>
<sequence length="32" mass="3743">MFVLPKYNQSSLQIVRLELISRLTGNHVLKML</sequence>
<dbReference type="AlphaFoldDB" id="A0A0E9XCI6"/>
<reference evidence="1" key="1">
    <citation type="submission" date="2014-11" db="EMBL/GenBank/DDBJ databases">
        <authorList>
            <person name="Amaro Gonzalez C."/>
        </authorList>
    </citation>
    <scope>NUCLEOTIDE SEQUENCE</scope>
</reference>
<proteinExistence type="predicted"/>
<protein>
    <submittedName>
        <fullName evidence="1">Uncharacterized protein</fullName>
    </submittedName>
</protein>
<name>A0A0E9XCI6_ANGAN</name>